<dbReference type="RefSeq" id="WP_092157664.1">
    <property type="nucleotide sequence ID" value="NZ_FNGA01000001.1"/>
</dbReference>
<keyword evidence="2" id="KW-1185">Reference proteome</keyword>
<dbReference type="Proteomes" id="UP000199053">
    <property type="component" value="Unassembled WGS sequence"/>
</dbReference>
<proteinExistence type="predicted"/>
<dbReference type="AlphaFoldDB" id="A0A1G9BNT0"/>
<reference evidence="2" key="1">
    <citation type="submission" date="2016-10" db="EMBL/GenBank/DDBJ databases">
        <authorList>
            <person name="Varghese N."/>
            <person name="Submissions S."/>
        </authorList>
    </citation>
    <scope>NUCLEOTIDE SEQUENCE [LARGE SCALE GENOMIC DNA]</scope>
    <source>
        <strain evidence="2">DSM 16995</strain>
    </source>
</reference>
<evidence type="ECO:0000313" key="2">
    <source>
        <dbReference type="Proteomes" id="UP000199053"/>
    </source>
</evidence>
<sequence>MEKHLLVCVCDDGTVSYSVRFIRDFFNSPCDVRLTLFHVAPHGGSWGVHNSAQKGRKLLEKVKDDFIANSFCKENKIDIKSISSRGGVAREIVQEGHKGMYDAVIFGRQATFMFEELFDYSVAHRMIWEDVTFPLWFCKCPQEIPKKNVLLCLGDGEPSQRITDHVGYLLSDDSVHDITLLHVQKSKEAKAENSKKLFAVAREHLEANGIEDSRITDCVVEGANVTKAILAEAAKGHYAVVAIGRDFHDKTAKEKMLPESVSVKLLRKLEGATLWISK</sequence>
<dbReference type="OrthoDB" id="5430193at2"/>
<protein>
    <recommendedName>
        <fullName evidence="3">Nucleotide-binding universal stress protein, UspA family</fullName>
    </recommendedName>
</protein>
<name>A0A1G9BNT0_9BACT</name>
<gene>
    <name evidence="1" type="ORF">SAMN05660337_0367</name>
</gene>
<dbReference type="SUPFAM" id="SSF52402">
    <property type="entry name" value="Adenine nucleotide alpha hydrolases-like"/>
    <property type="match status" value="2"/>
</dbReference>
<evidence type="ECO:0008006" key="3">
    <source>
        <dbReference type="Google" id="ProtNLM"/>
    </source>
</evidence>
<accession>A0A1G9BNT0</accession>
<dbReference type="STRING" id="246191.SAMN05660337_0367"/>
<organism evidence="1 2">
    <name type="scientific">Maridesulfovibrio ferrireducens</name>
    <dbReference type="NCBI Taxonomy" id="246191"/>
    <lineage>
        <taxon>Bacteria</taxon>
        <taxon>Pseudomonadati</taxon>
        <taxon>Thermodesulfobacteriota</taxon>
        <taxon>Desulfovibrionia</taxon>
        <taxon>Desulfovibrionales</taxon>
        <taxon>Desulfovibrionaceae</taxon>
        <taxon>Maridesulfovibrio</taxon>
    </lineage>
</organism>
<evidence type="ECO:0000313" key="1">
    <source>
        <dbReference type="EMBL" id="SDK41161.1"/>
    </source>
</evidence>
<dbReference type="Gene3D" id="3.40.50.12370">
    <property type="match status" value="1"/>
</dbReference>
<dbReference type="EMBL" id="FNGA01000001">
    <property type="protein sequence ID" value="SDK41161.1"/>
    <property type="molecule type" value="Genomic_DNA"/>
</dbReference>